<feature type="non-terminal residue" evidence="5">
    <location>
        <position position="1"/>
    </location>
</feature>
<accession>A0A0L8IHM4</accession>
<dbReference type="EMBL" id="KQ415787">
    <property type="protein sequence ID" value="KOG00524.1"/>
    <property type="molecule type" value="Genomic_DNA"/>
</dbReference>
<gene>
    <name evidence="5" type="ORF">OCBIM_22001975mg</name>
</gene>
<evidence type="ECO:0000256" key="3">
    <source>
        <dbReference type="ARBA" id="ARBA00022833"/>
    </source>
</evidence>
<evidence type="ECO:0000256" key="2">
    <source>
        <dbReference type="ARBA" id="ARBA00022771"/>
    </source>
</evidence>
<evidence type="ECO:0000256" key="1">
    <source>
        <dbReference type="ARBA" id="ARBA00022723"/>
    </source>
</evidence>
<keyword evidence="3" id="KW-0862">Zinc</keyword>
<feature type="domain" description="FLYWCH-type" evidence="4">
    <location>
        <begin position="2"/>
        <end position="57"/>
    </location>
</feature>
<sequence length="151" mass="17626">TEKRRKKLLHGGYLFYKNRENGAKTYWKCDKSHKYKCCARVTTLEEKITRHVNEQNHKIDAAEVEATETVIRIRQSDKRMPTFAIKSNLHLLSQSNQCFADGTFKTVPLLFRQLYTLHGLREKASVPLAFVLLPNKCEEAYSQLLQKIKKN</sequence>
<name>A0A0L8IHM4_OCTBM</name>
<reference evidence="5" key="1">
    <citation type="submission" date="2015-07" db="EMBL/GenBank/DDBJ databases">
        <title>MeaNS - Measles Nucleotide Surveillance Program.</title>
        <authorList>
            <person name="Tran T."/>
            <person name="Druce J."/>
        </authorList>
    </citation>
    <scope>NUCLEOTIDE SEQUENCE</scope>
    <source>
        <strain evidence="5">UCB-OBI-ISO-001</strain>
        <tissue evidence="5">Gonad</tissue>
    </source>
</reference>
<evidence type="ECO:0000259" key="4">
    <source>
        <dbReference type="Pfam" id="PF04500"/>
    </source>
</evidence>
<proteinExistence type="predicted"/>
<organism evidence="5">
    <name type="scientific">Octopus bimaculoides</name>
    <name type="common">California two-spotted octopus</name>
    <dbReference type="NCBI Taxonomy" id="37653"/>
    <lineage>
        <taxon>Eukaryota</taxon>
        <taxon>Metazoa</taxon>
        <taxon>Spiralia</taxon>
        <taxon>Lophotrochozoa</taxon>
        <taxon>Mollusca</taxon>
        <taxon>Cephalopoda</taxon>
        <taxon>Coleoidea</taxon>
        <taxon>Octopodiformes</taxon>
        <taxon>Octopoda</taxon>
        <taxon>Incirrata</taxon>
        <taxon>Octopodidae</taxon>
        <taxon>Octopus</taxon>
    </lineage>
</organism>
<dbReference type="Gene3D" id="2.20.25.240">
    <property type="match status" value="1"/>
</dbReference>
<evidence type="ECO:0000313" key="5">
    <source>
        <dbReference type="EMBL" id="KOG00524.1"/>
    </source>
</evidence>
<dbReference type="AlphaFoldDB" id="A0A0L8IHM4"/>
<keyword evidence="2" id="KW-0863">Zinc-finger</keyword>
<dbReference type="InterPro" id="IPR007588">
    <property type="entry name" value="Znf_FLYWCH"/>
</dbReference>
<protein>
    <recommendedName>
        <fullName evidence="4">FLYWCH-type domain-containing protein</fullName>
    </recommendedName>
</protein>
<keyword evidence="1" id="KW-0479">Metal-binding</keyword>
<dbReference type="Pfam" id="PF04500">
    <property type="entry name" value="FLYWCH"/>
    <property type="match status" value="1"/>
</dbReference>
<dbReference type="GO" id="GO:0008270">
    <property type="term" value="F:zinc ion binding"/>
    <property type="evidence" value="ECO:0007669"/>
    <property type="project" value="UniProtKB-KW"/>
</dbReference>